<reference evidence="12 13" key="1">
    <citation type="submission" date="2024-03" db="EMBL/GenBank/DDBJ databases">
        <title>Aureococcus anophagefferens CCMP1851 and Kratosvirus quantuckense: Draft genome of a second virus-susceptible host strain in the model system.</title>
        <authorList>
            <person name="Chase E."/>
            <person name="Truchon A.R."/>
            <person name="Schepens W."/>
            <person name="Wilhelm S.W."/>
        </authorList>
    </citation>
    <scope>NUCLEOTIDE SEQUENCE [LARGE SCALE GENOMIC DNA]</scope>
    <source>
        <strain evidence="12 13">CCMP1851</strain>
    </source>
</reference>
<dbReference type="InterPro" id="IPR027417">
    <property type="entry name" value="P-loop_NTPase"/>
</dbReference>
<feature type="compositionally biased region" description="Basic and acidic residues" evidence="8">
    <location>
        <begin position="1045"/>
        <end position="1056"/>
    </location>
</feature>
<dbReference type="PROSITE" id="PS50003">
    <property type="entry name" value="PH_DOMAIN"/>
    <property type="match status" value="1"/>
</dbReference>
<feature type="compositionally biased region" description="Basic and acidic residues" evidence="8">
    <location>
        <begin position="1393"/>
        <end position="1409"/>
    </location>
</feature>
<evidence type="ECO:0000256" key="2">
    <source>
        <dbReference type="ARBA" id="ARBA00022840"/>
    </source>
</evidence>
<dbReference type="PROSITE" id="PS51456">
    <property type="entry name" value="MYOSIN_MOTOR"/>
    <property type="match status" value="1"/>
</dbReference>
<dbReference type="PROSITE" id="PS50096">
    <property type="entry name" value="IQ"/>
    <property type="match status" value="1"/>
</dbReference>
<dbReference type="InterPro" id="IPR036961">
    <property type="entry name" value="Kinesin_motor_dom_sf"/>
</dbReference>
<dbReference type="SUPFAM" id="SSF52540">
    <property type="entry name" value="P-loop containing nucleoside triphosphate hydrolases"/>
    <property type="match status" value="1"/>
</dbReference>
<dbReference type="Gene3D" id="1.10.10.820">
    <property type="match status" value="1"/>
</dbReference>
<evidence type="ECO:0000259" key="9">
    <source>
        <dbReference type="PROSITE" id="PS50003"/>
    </source>
</evidence>
<dbReference type="SUPFAM" id="SSF48403">
    <property type="entry name" value="Ankyrin repeat"/>
    <property type="match status" value="1"/>
</dbReference>
<feature type="domain" description="PH" evidence="9">
    <location>
        <begin position="1594"/>
        <end position="1693"/>
    </location>
</feature>
<dbReference type="InterPro" id="IPR001849">
    <property type="entry name" value="PH_domain"/>
</dbReference>
<dbReference type="PANTHER" id="PTHR13140">
    <property type="entry name" value="MYOSIN"/>
    <property type="match status" value="1"/>
</dbReference>
<dbReference type="InterPro" id="IPR011993">
    <property type="entry name" value="PH-like_dom_sf"/>
</dbReference>
<dbReference type="PANTHER" id="PTHR13140:SF845">
    <property type="entry name" value="MYOSIN-LIKE PROTEIN"/>
    <property type="match status" value="1"/>
</dbReference>
<evidence type="ECO:0000256" key="1">
    <source>
        <dbReference type="ARBA" id="ARBA00022741"/>
    </source>
</evidence>
<dbReference type="Gene3D" id="1.20.120.720">
    <property type="entry name" value="Myosin VI head, motor domain, U50 subdomain"/>
    <property type="match status" value="1"/>
</dbReference>
<dbReference type="Gene3D" id="1.20.5.4820">
    <property type="match status" value="1"/>
</dbReference>
<evidence type="ECO:0000313" key="13">
    <source>
        <dbReference type="Proteomes" id="UP001363151"/>
    </source>
</evidence>
<comment type="similarity">
    <text evidence="7">Belongs to the TRAFAC class myosin-kinesin ATPase superfamily. Myosin family.</text>
</comment>
<accession>A0ABR1GA52</accession>
<evidence type="ECO:0000256" key="4">
    <source>
        <dbReference type="ARBA" id="ARBA00023175"/>
    </source>
</evidence>
<dbReference type="PROSITE" id="PS50088">
    <property type="entry name" value="ANK_REPEAT"/>
    <property type="match status" value="1"/>
</dbReference>
<evidence type="ECO:0000256" key="5">
    <source>
        <dbReference type="ARBA" id="ARBA00023203"/>
    </source>
</evidence>
<feature type="compositionally biased region" description="Low complexity" evidence="8">
    <location>
        <begin position="1260"/>
        <end position="1271"/>
    </location>
</feature>
<dbReference type="InterPro" id="IPR035892">
    <property type="entry name" value="C2_domain_sf"/>
</dbReference>
<dbReference type="SMART" id="SM00248">
    <property type="entry name" value="ANK"/>
    <property type="match status" value="4"/>
</dbReference>
<feature type="compositionally biased region" description="Basic residues" evidence="8">
    <location>
        <begin position="1304"/>
        <end position="1322"/>
    </location>
</feature>
<keyword evidence="6" id="KW-0040">ANK repeat</keyword>
<evidence type="ECO:0000256" key="7">
    <source>
        <dbReference type="PROSITE-ProRule" id="PRU00782"/>
    </source>
</evidence>
<keyword evidence="1 7" id="KW-0547">Nucleotide-binding</keyword>
<feature type="domain" description="Myosin motor" evidence="10">
    <location>
        <begin position="55"/>
        <end position="780"/>
    </location>
</feature>
<dbReference type="Proteomes" id="UP001363151">
    <property type="component" value="Unassembled WGS sequence"/>
</dbReference>
<protein>
    <submittedName>
        <fullName evidence="12">Myosin-like protein</fullName>
    </submittedName>
</protein>
<feature type="compositionally biased region" description="Basic and acidic residues" evidence="8">
    <location>
        <begin position="1071"/>
        <end position="1087"/>
    </location>
</feature>
<proteinExistence type="inferred from homology"/>
<keyword evidence="13" id="KW-1185">Reference proteome</keyword>
<dbReference type="InterPro" id="IPR025939">
    <property type="entry name" value="Aida_C"/>
</dbReference>
<evidence type="ECO:0000259" key="10">
    <source>
        <dbReference type="PROSITE" id="PS51456"/>
    </source>
</evidence>
<feature type="region of interest" description="Actin-binding" evidence="7">
    <location>
        <begin position="644"/>
        <end position="666"/>
    </location>
</feature>
<evidence type="ECO:0000256" key="8">
    <source>
        <dbReference type="SAM" id="MobiDB-lite"/>
    </source>
</evidence>
<dbReference type="InterPro" id="IPR036770">
    <property type="entry name" value="Ankyrin_rpt-contain_sf"/>
</dbReference>
<dbReference type="SMART" id="SM00233">
    <property type="entry name" value="PH"/>
    <property type="match status" value="1"/>
</dbReference>
<dbReference type="InterPro" id="IPR002110">
    <property type="entry name" value="Ankyrin_rpt"/>
</dbReference>
<feature type="region of interest" description="Disordered" evidence="8">
    <location>
        <begin position="1231"/>
        <end position="1334"/>
    </location>
</feature>
<name>A0ABR1GA52_AURAN</name>
<dbReference type="InterPro" id="IPR001609">
    <property type="entry name" value="Myosin_head_motor_dom-like"/>
</dbReference>
<feature type="repeat" description="ANK" evidence="6">
    <location>
        <begin position="1764"/>
        <end position="1796"/>
    </location>
</feature>
<keyword evidence="5 7" id="KW-0009">Actin-binding</keyword>
<keyword evidence="2 7" id="KW-0067">ATP-binding</keyword>
<organism evidence="12 13">
    <name type="scientific">Aureococcus anophagefferens</name>
    <name type="common">Harmful bloom alga</name>
    <dbReference type="NCBI Taxonomy" id="44056"/>
    <lineage>
        <taxon>Eukaryota</taxon>
        <taxon>Sar</taxon>
        <taxon>Stramenopiles</taxon>
        <taxon>Ochrophyta</taxon>
        <taxon>Pelagophyceae</taxon>
        <taxon>Pelagomonadales</taxon>
        <taxon>Pelagomonadaceae</taxon>
        <taxon>Aureococcus</taxon>
    </lineage>
</organism>
<feature type="compositionally biased region" description="Basic residues" evidence="8">
    <location>
        <begin position="1029"/>
        <end position="1044"/>
    </location>
</feature>
<dbReference type="Gene3D" id="1.20.58.530">
    <property type="match status" value="1"/>
</dbReference>
<feature type="domain" description="C2 Aida-type" evidence="11">
    <location>
        <begin position="1829"/>
        <end position="1994"/>
    </location>
</feature>
<evidence type="ECO:0000256" key="3">
    <source>
        <dbReference type="ARBA" id="ARBA00023123"/>
    </source>
</evidence>
<feature type="binding site" evidence="7">
    <location>
        <begin position="150"/>
        <end position="157"/>
    </location>
    <ligand>
        <name>ATP</name>
        <dbReference type="ChEBI" id="CHEBI:30616"/>
    </ligand>
</feature>
<evidence type="ECO:0000313" key="12">
    <source>
        <dbReference type="EMBL" id="KAK7249984.1"/>
    </source>
</evidence>
<dbReference type="Gene3D" id="2.60.40.150">
    <property type="entry name" value="C2 domain"/>
    <property type="match status" value="1"/>
</dbReference>
<dbReference type="EMBL" id="JBBJCI010000039">
    <property type="protein sequence ID" value="KAK7249984.1"/>
    <property type="molecule type" value="Genomic_DNA"/>
</dbReference>
<dbReference type="Pfam" id="PF14186">
    <property type="entry name" value="Aida_C2"/>
    <property type="match status" value="1"/>
</dbReference>
<feature type="region of interest" description="Disordered" evidence="8">
    <location>
        <begin position="1393"/>
        <end position="1420"/>
    </location>
</feature>
<evidence type="ECO:0000259" key="11">
    <source>
        <dbReference type="PROSITE" id="PS51911"/>
    </source>
</evidence>
<dbReference type="Gene3D" id="3.40.850.10">
    <property type="entry name" value="Kinesin motor domain"/>
    <property type="match status" value="1"/>
</dbReference>
<keyword evidence="4 7" id="KW-0505">Motor protein</keyword>
<dbReference type="Gene3D" id="1.25.40.20">
    <property type="entry name" value="Ankyrin repeat-containing domain"/>
    <property type="match status" value="2"/>
</dbReference>
<sequence length="2003" mass="214283">MADADKVWVPSKTKVWQLATVDAWKQSTVEVTTAEGQHETLDQAKAARWDPSHDGDIDDLAKMNQLHEAPLLTALGRRYKRDAIYTYTGDVLVSVNPYKSIPLLYDLPAVDDEEAFEAMDASRPHVYGIARRAQAAVRATRVNQSVVVSGESGAGKTEASKKVMAFLLALSAARKDAYAEAAVDVDAVLMVSNVILEAFGNAKTIRNDNSSRFGKYIRLVYDDDWRIAGARTDHFLLEKSRLASVDAGERSYHYFYQLVKAKALPDKSLDDFPLLVAGGVTEIDDHHTVDDAKEFDVTDGGLASCGCSEEERTRVADLVGGLLRLGALTFDACADDTGLVTVGGDVDAVARALGLDGAVFMAKLRSHSKSSARGSVVMIPYGDREAKENADALVKFLYGALFDWLLRKLNAEHGRNVASETFEPFVGILDIFGFEILPTNSFEQLCINFANEMLQRQFNATVFERERSVYESEAVSEGLDPGYVAFDDNRDLVDVVTGAKPAGLFPILEEHGLLHRKPDDKALLRAYHDAHAATPEPRGGKPRAYAKPRFDDGLHFQLRHYAGAVDYDVSGWIVKNNDALAHDLRDAVEASDDGFLRHCLRLPGAPEAGAGRIDGEPIARDAGPRDKKKMAAGQTVSKKFRTQLEELVAILATTSPHYIKCIKPNSSKQPGAYSEQLVVKQLRCSGALEVVRIRREGLPTRVEFLAFFTKYEALGRNGVGRAGSTAFLGFPEPDACDAATLRRACETIVAKHLDPSRGQIGNTKVFLSPAGEADLQAAVDALYGAFATKINAKCAGEYARTRFRAAKRGFSALQSLIRGSRARGEAGRRKKRLKDEATLRRRLAALRQDRDDAVAGACEDALAGVEARERSARDELERLRTAVAALDSTALDGASPTPRPPWTALEKSSKRAAKAVGDGGDGAPGAVAEAAAAAEACEATLANLDAARAKAALAARRKRVEALKRGVETAAAAVSAAAATTDAAPFRVDGVVRNKAMAAQVSAARDGVAAARCRRRAPTTGGDDAGARASRRRRRRAGQRRRGRRGVDGAARREDGQGGGGAHRQAPRGVGVRERSRDRSSVRLEAVSHEASGEAAVAAVDAWASSSEALAATLAEARRLVTVAEDGDVGSESVIDAAKAAALRRWPAREDDQGHGRQGVARAALVIALARGRVGRRDGGPGERHASGAELAEHAAGGDVPPAAGPPLDRHLAETLRMAADARAAFRRRLGLAGRRRHRRRVRARRAKAYARRRPRRSARPSSRGSRPAAARGRDGLGGPELGGRVRNLDAARFASPSTPPERARRRARRSTRLRGLRRRGGRRDAAAGTAGGAAASQAAKDALEAAADATAALEAEVARSVDARVPAAVKIESVARMAPLVTGLLRASANGWRREPGAAPGRRGERAPRRARRGGSARARRLRAARALPHLDAAFDLAAEAGVPVDASSPLFAGDDPWALLTTCRHPRRGLQTLAHAAAFGGNASLFELLLPRLDGAALLARDRRGDTPLHCAARATRLDLARAILGGLDRSSTTAAVAPSKLRRASLFGDFRRSGEDAAKAAAKVGTTSRFGRFFGGRSRAESAPASARQPGVVHCGRMRKRKEGDAWKERWCVLSDTSLSYYGKKSDAKPIKSLSLRNASVKRSDVKPYAFEVHSAQMLQLGNKAGRMYFACEAPEDLFEWLGAFRETVALCHAYTVGAGDATFANLELRAAACAAKNRRGEAALHCACETVDATAPSARAVQLALHLLQFGAALDAPDGAGLTPLAVAVDHGHDDLAGALVVVGADAGVKARDGRSPLDRCSASFAAALARKGGSVEKSTHAPLLGPPPLRHKCTYCRAIFDKLSLDGADKLHHPFLAISVRDAKGRDVERVQHATAPPLTRSGYLLFGKTWCLQSAVEDLDFGCFVLVELFDRAPSAKKAGSFDDVLVAWARLDLNAKLFESSRDSLEFFLPPFGGAGDAAPAHMFLSLDVYLAKLGDEGDARAAGAATPRHHRVDLI</sequence>
<evidence type="ECO:0000256" key="6">
    <source>
        <dbReference type="PROSITE-ProRule" id="PRU00023"/>
    </source>
</evidence>
<dbReference type="SUPFAM" id="SSF50729">
    <property type="entry name" value="PH domain-like"/>
    <property type="match status" value="1"/>
</dbReference>
<feature type="compositionally biased region" description="Basic residues" evidence="8">
    <location>
        <begin position="1231"/>
        <end position="1259"/>
    </location>
</feature>
<gene>
    <name evidence="12" type="ORF">SO694_000056101</name>
</gene>
<dbReference type="Pfam" id="PF00063">
    <property type="entry name" value="Myosin_head"/>
    <property type="match status" value="1"/>
</dbReference>
<keyword evidence="3 7" id="KW-0518">Myosin</keyword>
<feature type="region of interest" description="Disordered" evidence="8">
    <location>
        <begin position="1008"/>
        <end position="1087"/>
    </location>
</feature>
<dbReference type="PROSITE" id="PS51911">
    <property type="entry name" value="C2_AIDA"/>
    <property type="match status" value="1"/>
</dbReference>
<dbReference type="Gene3D" id="2.30.29.30">
    <property type="entry name" value="Pleckstrin-homology domain (PH domain)/Phosphotyrosine-binding domain (PTB)"/>
    <property type="match status" value="1"/>
</dbReference>
<dbReference type="SMART" id="SM00242">
    <property type="entry name" value="MYSc"/>
    <property type="match status" value="1"/>
</dbReference>
<feature type="compositionally biased region" description="Basic residues" evidence="8">
    <location>
        <begin position="1410"/>
        <end position="1420"/>
    </location>
</feature>
<dbReference type="CDD" id="cd00821">
    <property type="entry name" value="PH"/>
    <property type="match status" value="1"/>
</dbReference>
<dbReference type="Pfam" id="PF00169">
    <property type="entry name" value="PH"/>
    <property type="match status" value="1"/>
</dbReference>
<comment type="caution">
    <text evidence="12">The sequence shown here is derived from an EMBL/GenBank/DDBJ whole genome shotgun (WGS) entry which is preliminary data.</text>
</comment>
<dbReference type="PRINTS" id="PR00193">
    <property type="entry name" value="MYOSINHEAVY"/>
</dbReference>